<evidence type="ECO:0008006" key="4">
    <source>
        <dbReference type="Google" id="ProtNLM"/>
    </source>
</evidence>
<evidence type="ECO:0000313" key="3">
    <source>
        <dbReference type="Proteomes" id="UP000503308"/>
    </source>
</evidence>
<name>A0A858SPT1_9RHOB</name>
<dbReference type="Proteomes" id="UP000503308">
    <property type="component" value="Chromosome"/>
</dbReference>
<dbReference type="AlphaFoldDB" id="A0A858SPT1"/>
<evidence type="ECO:0000313" key="2">
    <source>
        <dbReference type="EMBL" id="QJF49701.1"/>
    </source>
</evidence>
<protein>
    <recommendedName>
        <fullName evidence="4">Lipoprotein</fullName>
    </recommendedName>
</protein>
<accession>A0A858SPT1</accession>
<dbReference type="KEGG" id="rpon:G3256_00240"/>
<feature type="chain" id="PRO_5032573234" description="Lipoprotein" evidence="1">
    <location>
        <begin position="24"/>
        <end position="104"/>
    </location>
</feature>
<dbReference type="RefSeq" id="WP_169638925.1">
    <property type="nucleotide sequence ID" value="NZ_CP048788.1"/>
</dbReference>
<evidence type="ECO:0000256" key="1">
    <source>
        <dbReference type="SAM" id="SignalP"/>
    </source>
</evidence>
<reference evidence="2 3" key="1">
    <citation type="submission" date="2020-02" db="EMBL/GenBank/DDBJ databases">
        <title>Genome sequence of Roseobacter ponti.</title>
        <authorList>
            <person name="Hollensteiner J."/>
            <person name="Schneider D."/>
            <person name="Poehlein A."/>
            <person name="Daniel R."/>
        </authorList>
    </citation>
    <scope>NUCLEOTIDE SEQUENCE [LARGE SCALE GENOMIC DNA]</scope>
    <source>
        <strain evidence="2 3">DSM 106830</strain>
    </source>
</reference>
<organism evidence="2 3">
    <name type="scientific">Roseobacter ponti</name>
    <dbReference type="NCBI Taxonomy" id="1891787"/>
    <lineage>
        <taxon>Bacteria</taxon>
        <taxon>Pseudomonadati</taxon>
        <taxon>Pseudomonadota</taxon>
        <taxon>Alphaproteobacteria</taxon>
        <taxon>Rhodobacterales</taxon>
        <taxon>Roseobacteraceae</taxon>
        <taxon>Roseobacter</taxon>
    </lineage>
</organism>
<keyword evidence="3" id="KW-1185">Reference proteome</keyword>
<proteinExistence type="predicted"/>
<dbReference type="EMBL" id="CP048788">
    <property type="protein sequence ID" value="QJF49701.1"/>
    <property type="molecule type" value="Genomic_DNA"/>
</dbReference>
<gene>
    <name evidence="2" type="ORF">G3256_00240</name>
</gene>
<feature type="signal peptide" evidence="1">
    <location>
        <begin position="1"/>
        <end position="23"/>
    </location>
</feature>
<sequence length="104" mass="10823">MKRHLTLATLTAIALAAAPVAQAANCGDRDKVVEKLASKYDEHLTAGGLQQTRSALSVMEIWASSKTGTFTVLITSPEGISCVVAAGTDFFDAEEAPRVKGSAS</sequence>
<keyword evidence="1" id="KW-0732">Signal</keyword>